<dbReference type="Proteomes" id="UP000323067">
    <property type="component" value="Chromosome v"/>
</dbReference>
<accession>A0A2H4SLP6</accession>
<protein>
    <submittedName>
        <fullName evidence="7">Uncharacterized protein</fullName>
    </submittedName>
</protein>
<dbReference type="EMBL" id="CP023325">
    <property type="protein sequence ID" value="ATY64030.1"/>
    <property type="molecule type" value="Genomic_DNA"/>
</dbReference>
<dbReference type="PANTHER" id="PTHR15549:SF26">
    <property type="entry name" value="AXIAL BUDDING PATTERN PROTEIN 2-RELATED"/>
    <property type="match status" value="1"/>
</dbReference>
<feature type="region of interest" description="Disordered" evidence="5">
    <location>
        <begin position="71"/>
        <end position="115"/>
    </location>
</feature>
<dbReference type="PANTHER" id="PTHR15549">
    <property type="entry name" value="PAIRED IMMUNOGLOBULIN-LIKE TYPE 2 RECEPTOR"/>
    <property type="match status" value="1"/>
</dbReference>
<dbReference type="GO" id="GO:0016020">
    <property type="term" value="C:membrane"/>
    <property type="evidence" value="ECO:0007669"/>
    <property type="project" value="UniProtKB-SubCell"/>
</dbReference>
<keyword evidence="3 6" id="KW-1133">Transmembrane helix</keyword>
<dbReference type="GO" id="GO:0071944">
    <property type="term" value="C:cell periphery"/>
    <property type="evidence" value="ECO:0007669"/>
    <property type="project" value="UniProtKB-ARBA"/>
</dbReference>
<feature type="region of interest" description="Disordered" evidence="5">
    <location>
        <begin position="127"/>
        <end position="211"/>
    </location>
</feature>
<feature type="compositionally biased region" description="Low complexity" evidence="5">
    <location>
        <begin position="1"/>
        <end position="21"/>
    </location>
</feature>
<evidence type="ECO:0000313" key="8">
    <source>
        <dbReference type="Proteomes" id="UP000323067"/>
    </source>
</evidence>
<name>A0A2H4SLP6_CORMI</name>
<evidence type="ECO:0000256" key="6">
    <source>
        <dbReference type="SAM" id="Phobius"/>
    </source>
</evidence>
<dbReference type="InterPro" id="IPR051694">
    <property type="entry name" value="Immunoregulatory_rcpt-like"/>
</dbReference>
<feature type="compositionally biased region" description="Polar residues" evidence="5">
    <location>
        <begin position="185"/>
        <end position="199"/>
    </location>
</feature>
<comment type="subcellular location">
    <subcellularLocation>
        <location evidence="1">Membrane</location>
        <topology evidence="1">Single-pass membrane protein</topology>
    </subcellularLocation>
</comment>
<evidence type="ECO:0000313" key="7">
    <source>
        <dbReference type="EMBL" id="ATY64030.1"/>
    </source>
</evidence>
<proteinExistence type="predicted"/>
<feature type="region of interest" description="Disordered" evidence="5">
    <location>
        <begin position="1"/>
        <end position="37"/>
    </location>
</feature>
<keyword evidence="2 6" id="KW-0812">Transmembrane</keyword>
<dbReference type="VEuPathDB" id="FungiDB:A9K55_004935"/>
<keyword evidence="4 6" id="KW-0472">Membrane</keyword>
<feature type="compositionally biased region" description="Polar residues" evidence="5">
    <location>
        <begin position="146"/>
        <end position="162"/>
    </location>
</feature>
<dbReference type="AlphaFoldDB" id="A0A2H4SLP6"/>
<gene>
    <name evidence="7" type="ORF">A9K55_004935</name>
</gene>
<evidence type="ECO:0000256" key="4">
    <source>
        <dbReference type="ARBA" id="ARBA00023136"/>
    </source>
</evidence>
<organism evidence="7 8">
    <name type="scientific">Cordyceps militaris</name>
    <name type="common">Caterpillar fungus</name>
    <name type="synonym">Clavaria militaris</name>
    <dbReference type="NCBI Taxonomy" id="73501"/>
    <lineage>
        <taxon>Eukaryota</taxon>
        <taxon>Fungi</taxon>
        <taxon>Dikarya</taxon>
        <taxon>Ascomycota</taxon>
        <taxon>Pezizomycotina</taxon>
        <taxon>Sordariomycetes</taxon>
        <taxon>Hypocreomycetidae</taxon>
        <taxon>Hypocreales</taxon>
        <taxon>Cordycipitaceae</taxon>
        <taxon>Cordyceps</taxon>
    </lineage>
</organism>
<evidence type="ECO:0000256" key="5">
    <source>
        <dbReference type="SAM" id="MobiDB-lite"/>
    </source>
</evidence>
<sequence>MACCAPSETTASLAATSTPTLGNSTSNDTGERKSSTGTIVGGVVGGVGGIAIFGAAIFLFMRNRKKRFGDKSPSALAAAQPMLHQDQQSPPPGQGSPFSYNPQSSPFGCHSQRESPAYDPYTAYQHYHDKSRPYPQPPQSPYNPYFSGQSWDQSSPGLTSSLGAPSSTSAGTPGSSTMKYHHIGQNYSQALELPQSNAIPTGKSKNPAELG</sequence>
<evidence type="ECO:0000256" key="1">
    <source>
        <dbReference type="ARBA" id="ARBA00004167"/>
    </source>
</evidence>
<evidence type="ECO:0000256" key="2">
    <source>
        <dbReference type="ARBA" id="ARBA00022692"/>
    </source>
</evidence>
<evidence type="ECO:0000256" key="3">
    <source>
        <dbReference type="ARBA" id="ARBA00022989"/>
    </source>
</evidence>
<reference evidence="7 8" key="1">
    <citation type="journal article" date="2017" name="BMC Genomics">
        <title>Chromosome level assembly and secondary metabolite potential of the parasitic fungus Cordyceps militaris.</title>
        <authorList>
            <person name="Kramer G.J."/>
            <person name="Nodwell J.R."/>
        </authorList>
    </citation>
    <scope>NUCLEOTIDE SEQUENCE [LARGE SCALE GENOMIC DNA]</scope>
    <source>
        <strain evidence="7 8">ATCC 34164</strain>
    </source>
</reference>
<feature type="transmembrane region" description="Helical" evidence="6">
    <location>
        <begin position="39"/>
        <end position="61"/>
    </location>
</feature>
<feature type="compositionally biased region" description="Low complexity" evidence="5">
    <location>
        <begin position="163"/>
        <end position="177"/>
    </location>
</feature>